<dbReference type="FunFam" id="3.30.1150.10:FF:000002">
    <property type="entry name" value="Energy transducer TonB"/>
    <property type="match status" value="1"/>
</dbReference>
<keyword evidence="8" id="KW-1133">Transmembrane helix</keyword>
<evidence type="ECO:0000256" key="5">
    <source>
        <dbReference type="ARBA" id="ARBA00022519"/>
    </source>
</evidence>
<dbReference type="Proteomes" id="UP000095606">
    <property type="component" value="Unassembled WGS sequence"/>
</dbReference>
<dbReference type="InterPro" id="IPR008969">
    <property type="entry name" value="CarboxyPept-like_regulatory"/>
</dbReference>
<evidence type="ECO:0000256" key="1">
    <source>
        <dbReference type="ARBA" id="ARBA00004383"/>
    </source>
</evidence>
<protein>
    <submittedName>
        <fullName evidence="11">TonB</fullName>
    </submittedName>
</protein>
<dbReference type="GeneID" id="69587989"/>
<evidence type="ECO:0000259" key="10">
    <source>
        <dbReference type="PROSITE" id="PS52015"/>
    </source>
</evidence>
<evidence type="ECO:0000256" key="6">
    <source>
        <dbReference type="ARBA" id="ARBA00022692"/>
    </source>
</evidence>
<dbReference type="PROSITE" id="PS52015">
    <property type="entry name" value="TONB_CTD"/>
    <property type="match status" value="1"/>
</dbReference>
<dbReference type="GO" id="GO:0015031">
    <property type="term" value="P:protein transport"/>
    <property type="evidence" value="ECO:0007669"/>
    <property type="project" value="UniProtKB-KW"/>
</dbReference>
<dbReference type="GO" id="GO:0031992">
    <property type="term" value="F:energy transducer activity"/>
    <property type="evidence" value="ECO:0007669"/>
    <property type="project" value="TreeGrafter"/>
</dbReference>
<dbReference type="PANTHER" id="PTHR33446">
    <property type="entry name" value="PROTEIN TONB-RELATED"/>
    <property type="match status" value="1"/>
</dbReference>
<dbReference type="EMBL" id="CZAE01000006">
    <property type="protein sequence ID" value="CUP04822.1"/>
    <property type="molecule type" value="Genomic_DNA"/>
</dbReference>
<evidence type="ECO:0000256" key="8">
    <source>
        <dbReference type="ARBA" id="ARBA00022989"/>
    </source>
</evidence>
<dbReference type="InterPro" id="IPR051045">
    <property type="entry name" value="TonB-dependent_transducer"/>
</dbReference>
<keyword evidence="7" id="KW-0653">Protein transport</keyword>
<dbReference type="SUPFAM" id="SSF49464">
    <property type="entry name" value="Carboxypeptidase regulatory domain-like"/>
    <property type="match status" value="1"/>
</dbReference>
<evidence type="ECO:0000256" key="3">
    <source>
        <dbReference type="ARBA" id="ARBA00022448"/>
    </source>
</evidence>
<accession>A0A174JYJ9</accession>
<accession>A0A3E5GJF1</accession>
<feature type="domain" description="TonB C-terminal" evidence="10">
    <location>
        <begin position="144"/>
        <end position="240"/>
    </location>
</feature>
<keyword evidence="5" id="KW-0997">Cell inner membrane</keyword>
<gene>
    <name evidence="11" type="ORF">ERS852461_01747</name>
</gene>
<dbReference type="GO" id="GO:0098797">
    <property type="term" value="C:plasma membrane protein complex"/>
    <property type="evidence" value="ECO:0007669"/>
    <property type="project" value="TreeGrafter"/>
</dbReference>
<evidence type="ECO:0000256" key="2">
    <source>
        <dbReference type="ARBA" id="ARBA00006555"/>
    </source>
</evidence>
<evidence type="ECO:0000256" key="9">
    <source>
        <dbReference type="ARBA" id="ARBA00023136"/>
    </source>
</evidence>
<dbReference type="SUPFAM" id="SSF74653">
    <property type="entry name" value="TolA/TonB C-terminal domain"/>
    <property type="match status" value="1"/>
</dbReference>
<comment type="similarity">
    <text evidence="2">Belongs to the TonB family.</text>
</comment>
<keyword evidence="4" id="KW-1003">Cell membrane</keyword>
<evidence type="ECO:0000256" key="4">
    <source>
        <dbReference type="ARBA" id="ARBA00022475"/>
    </source>
</evidence>
<dbReference type="Pfam" id="PF13715">
    <property type="entry name" value="CarbopepD_reg_2"/>
    <property type="match status" value="1"/>
</dbReference>
<dbReference type="RefSeq" id="WP_055269303.1">
    <property type="nucleotide sequence ID" value="NZ_CABMFH010000004.1"/>
</dbReference>
<evidence type="ECO:0000256" key="7">
    <source>
        <dbReference type="ARBA" id="ARBA00022927"/>
    </source>
</evidence>
<keyword evidence="3" id="KW-0813">Transport</keyword>
<evidence type="ECO:0000313" key="11">
    <source>
        <dbReference type="EMBL" id="CUP04822.1"/>
    </source>
</evidence>
<dbReference type="Pfam" id="PF03544">
    <property type="entry name" value="TonB_C"/>
    <property type="match status" value="1"/>
</dbReference>
<reference evidence="11 12" key="1">
    <citation type="submission" date="2015-09" db="EMBL/GenBank/DDBJ databases">
        <authorList>
            <consortium name="Pathogen Informatics"/>
        </authorList>
    </citation>
    <scope>NUCLEOTIDE SEQUENCE [LARGE SCALE GENOMIC DNA]</scope>
    <source>
        <strain evidence="11 12">2789STDY5834846</strain>
    </source>
</reference>
<dbReference type="PANTHER" id="PTHR33446:SF2">
    <property type="entry name" value="PROTEIN TONB"/>
    <property type="match status" value="1"/>
</dbReference>
<organism evidence="11 12">
    <name type="scientific">Bacteroides faecis</name>
    <dbReference type="NCBI Taxonomy" id="674529"/>
    <lineage>
        <taxon>Bacteria</taxon>
        <taxon>Pseudomonadati</taxon>
        <taxon>Bacteroidota</taxon>
        <taxon>Bacteroidia</taxon>
        <taxon>Bacteroidales</taxon>
        <taxon>Bacteroidaceae</taxon>
        <taxon>Bacteroides</taxon>
    </lineage>
</organism>
<evidence type="ECO:0000313" key="12">
    <source>
        <dbReference type="Proteomes" id="UP000095606"/>
    </source>
</evidence>
<keyword evidence="9" id="KW-0472">Membrane</keyword>
<comment type="subcellular location">
    <subcellularLocation>
        <location evidence="1">Cell inner membrane</location>
        <topology evidence="1">Single-pass membrane protein</topology>
        <orientation evidence="1">Periplasmic side</orientation>
    </subcellularLocation>
</comment>
<dbReference type="Gene3D" id="3.30.1150.10">
    <property type="match status" value="1"/>
</dbReference>
<dbReference type="NCBIfam" id="TIGR01352">
    <property type="entry name" value="tonB_Cterm"/>
    <property type="match status" value="1"/>
</dbReference>
<dbReference type="InterPro" id="IPR037682">
    <property type="entry name" value="TonB_C"/>
</dbReference>
<keyword evidence="6" id="KW-0812">Transmembrane</keyword>
<proteinExistence type="inferred from homology"/>
<sequence>MKRLSFILSFVVCICVANTNDVFAQKREFQQFTGKVINLKGEPVRNVSIYIPGADRSTSSDINGGFSIEAKHKETLHFSHIGMKDVLLQLNKDFPSELFVRMEPDTFQIHNIFIRKKQVIKVKPEDMPEQTLINVIINNPDFPGGLSGLDEFIKKNIQYPEEAFQAGEEGQVTVEFTIDVNGYVSDAKVTKSVSASLDKEALRIIESMPRWKPGMQLGRPVAVCMSVPINFVIEQDYQVTD</sequence>
<dbReference type="AlphaFoldDB" id="A0A3E5GJF1"/>
<name>A0A3E5GJF1_9BACE</name>
<dbReference type="GO" id="GO:0055085">
    <property type="term" value="P:transmembrane transport"/>
    <property type="evidence" value="ECO:0007669"/>
    <property type="project" value="InterPro"/>
</dbReference>
<dbReference type="InterPro" id="IPR006260">
    <property type="entry name" value="TonB/TolA_C"/>
</dbReference>